<evidence type="ECO:0000313" key="2">
    <source>
        <dbReference type="Proteomes" id="UP001138997"/>
    </source>
</evidence>
<dbReference type="Proteomes" id="UP001138997">
    <property type="component" value="Unassembled WGS sequence"/>
</dbReference>
<evidence type="ECO:0000313" key="1">
    <source>
        <dbReference type="EMBL" id="MCD5312909.1"/>
    </source>
</evidence>
<keyword evidence="2" id="KW-1185">Reference proteome</keyword>
<sequence length="70" mass="8087">MSESTQAGDRLEYTRMPHQRAAISARESLLRDLPEPRPRRAGWVVLWPFTNCLPLDSHYCCVHAHPHPPK</sequence>
<comment type="caution">
    <text evidence="1">The sequence shown here is derived from an EMBL/GenBank/DDBJ whole genome shotgun (WGS) entry which is preliminary data.</text>
</comment>
<dbReference type="AlphaFoldDB" id="A0A9X1SUH9"/>
<reference evidence="1" key="1">
    <citation type="submission" date="2021-11" db="EMBL/GenBank/DDBJ databases">
        <title>Streptomyces corallinus and Kineosporia corallina sp. nov., two new coral-derived marine actinobacteria.</title>
        <authorList>
            <person name="Buangrab K."/>
            <person name="Sutthacheep M."/>
            <person name="Yeemin T."/>
            <person name="Harunari E."/>
            <person name="Igarashi Y."/>
            <person name="Sripreechasak P."/>
            <person name="Kanchanasin P."/>
            <person name="Tanasupawat S."/>
            <person name="Phongsopitanun W."/>
        </authorList>
    </citation>
    <scope>NUCLEOTIDE SEQUENCE</scope>
    <source>
        <strain evidence="1">JCM 31032</strain>
    </source>
</reference>
<dbReference type="RefSeq" id="WP_231443602.1">
    <property type="nucleotide sequence ID" value="NZ_JAJOMB010000009.1"/>
</dbReference>
<proteinExistence type="predicted"/>
<gene>
    <name evidence="1" type="ORF">LR394_18540</name>
</gene>
<name>A0A9X1SUH9_9ACTN</name>
<accession>A0A9X1SUH9</accession>
<protein>
    <submittedName>
        <fullName evidence="1">Uncharacterized protein</fullName>
    </submittedName>
</protein>
<organism evidence="1 2">
    <name type="scientific">Kineosporia babensis</name>
    <dbReference type="NCBI Taxonomy" id="499548"/>
    <lineage>
        <taxon>Bacteria</taxon>
        <taxon>Bacillati</taxon>
        <taxon>Actinomycetota</taxon>
        <taxon>Actinomycetes</taxon>
        <taxon>Kineosporiales</taxon>
        <taxon>Kineosporiaceae</taxon>
        <taxon>Kineosporia</taxon>
    </lineage>
</organism>
<dbReference type="EMBL" id="JAJOMB010000009">
    <property type="protein sequence ID" value="MCD5312909.1"/>
    <property type="molecule type" value="Genomic_DNA"/>
</dbReference>